<dbReference type="EMBL" id="QGKV02001507">
    <property type="protein sequence ID" value="KAF3531109.1"/>
    <property type="molecule type" value="Genomic_DNA"/>
</dbReference>
<accession>A0ABQ7BFX0</accession>
<keyword evidence="3" id="KW-1185">Reference proteome</keyword>
<name>A0ABQ7BFX0_BRACR</name>
<evidence type="ECO:0000313" key="2">
    <source>
        <dbReference type="EMBL" id="KAF3531109.1"/>
    </source>
</evidence>
<proteinExistence type="predicted"/>
<gene>
    <name evidence="2" type="ORF">DY000_02040582</name>
</gene>
<evidence type="ECO:0000313" key="3">
    <source>
        <dbReference type="Proteomes" id="UP000266723"/>
    </source>
</evidence>
<feature type="region of interest" description="Disordered" evidence="1">
    <location>
        <begin position="1"/>
        <end position="46"/>
    </location>
</feature>
<comment type="caution">
    <text evidence="2">The sequence shown here is derived from an EMBL/GenBank/DDBJ whole genome shotgun (WGS) entry which is preliminary data.</text>
</comment>
<feature type="compositionally biased region" description="Basic and acidic residues" evidence="1">
    <location>
        <begin position="22"/>
        <end position="39"/>
    </location>
</feature>
<organism evidence="2 3">
    <name type="scientific">Brassica cretica</name>
    <name type="common">Mustard</name>
    <dbReference type="NCBI Taxonomy" id="69181"/>
    <lineage>
        <taxon>Eukaryota</taxon>
        <taxon>Viridiplantae</taxon>
        <taxon>Streptophyta</taxon>
        <taxon>Embryophyta</taxon>
        <taxon>Tracheophyta</taxon>
        <taxon>Spermatophyta</taxon>
        <taxon>Magnoliopsida</taxon>
        <taxon>eudicotyledons</taxon>
        <taxon>Gunneridae</taxon>
        <taxon>Pentapetalae</taxon>
        <taxon>rosids</taxon>
        <taxon>malvids</taxon>
        <taxon>Brassicales</taxon>
        <taxon>Brassicaceae</taxon>
        <taxon>Brassiceae</taxon>
        <taxon>Brassica</taxon>
    </lineage>
</organism>
<protein>
    <submittedName>
        <fullName evidence="2">Uncharacterized protein</fullName>
    </submittedName>
</protein>
<reference evidence="2 3" key="1">
    <citation type="journal article" date="2020" name="BMC Genomics">
        <title>Intraspecific diversification of the crop wild relative Brassica cretica Lam. using demographic model selection.</title>
        <authorList>
            <person name="Kioukis A."/>
            <person name="Michalopoulou V.A."/>
            <person name="Briers L."/>
            <person name="Pirintsos S."/>
            <person name="Studholme D.J."/>
            <person name="Pavlidis P."/>
            <person name="Sarris P.F."/>
        </authorList>
    </citation>
    <scope>NUCLEOTIDE SEQUENCE [LARGE SCALE GENOMIC DNA]</scope>
    <source>
        <strain evidence="3">cv. PFS-1207/04</strain>
    </source>
</reference>
<dbReference type="Proteomes" id="UP000266723">
    <property type="component" value="Unassembled WGS sequence"/>
</dbReference>
<evidence type="ECO:0000256" key="1">
    <source>
        <dbReference type="SAM" id="MobiDB-lite"/>
    </source>
</evidence>
<sequence>MRVSSGDHMQPQPHKVLTGKQKKAERTEPSHTADAEVGRRRGKTKTALRKRLEKNYRMTPIEIGGWVTEMEEDETEKTIEWNELVDRCFRGLGLSSVFHLDRI</sequence>